<feature type="domain" description="4Fe-4S" evidence="6">
    <location>
        <begin position="351"/>
        <end position="412"/>
    </location>
</feature>
<dbReference type="Pfam" id="PF02906">
    <property type="entry name" value="Fe_hyd_lg_C"/>
    <property type="match status" value="1"/>
</dbReference>
<dbReference type="InterPro" id="IPR017896">
    <property type="entry name" value="4Fe4S_Fe-S-bd"/>
</dbReference>
<keyword evidence="4" id="KW-0411">Iron-sulfur</keyword>
<dbReference type="Pfam" id="PF13188">
    <property type="entry name" value="PAS_8"/>
    <property type="match status" value="1"/>
</dbReference>
<dbReference type="Gene3D" id="1.10.15.40">
    <property type="entry name" value="Electron transport complex subunit B, putative Fe-S cluster"/>
    <property type="match status" value="1"/>
</dbReference>
<evidence type="ECO:0000256" key="2">
    <source>
        <dbReference type="ARBA" id="ARBA00022723"/>
    </source>
</evidence>
<evidence type="ECO:0000259" key="6">
    <source>
        <dbReference type="PROSITE" id="PS51656"/>
    </source>
</evidence>
<feature type="domain" description="4Fe-4S ferredoxin-type" evidence="5">
    <location>
        <begin position="4"/>
        <end position="30"/>
    </location>
</feature>
<dbReference type="EMBL" id="DVFI01000133">
    <property type="protein sequence ID" value="HIQ63855.1"/>
    <property type="molecule type" value="Genomic_DNA"/>
</dbReference>
<evidence type="ECO:0000256" key="4">
    <source>
        <dbReference type="ARBA" id="ARBA00023014"/>
    </source>
</evidence>
<dbReference type="Gene3D" id="3.40.950.10">
    <property type="entry name" value="Fe-only Hydrogenase (Larger Subunit), Chain L, domain 3"/>
    <property type="match status" value="1"/>
</dbReference>
<evidence type="ECO:0000313" key="8">
    <source>
        <dbReference type="Proteomes" id="UP000886819"/>
    </source>
</evidence>
<dbReference type="Gene3D" id="3.30.70.20">
    <property type="match status" value="1"/>
</dbReference>
<dbReference type="GO" id="GO:0051539">
    <property type="term" value="F:4 iron, 4 sulfur cluster binding"/>
    <property type="evidence" value="ECO:0007669"/>
    <property type="project" value="UniProtKB-KW"/>
</dbReference>
<name>A0A9D0YZS0_9FIRM</name>
<dbReference type="InterPro" id="IPR050340">
    <property type="entry name" value="Cytosolic_Fe-S_CAF"/>
</dbReference>
<organism evidence="7 8">
    <name type="scientific">Candidatus Avichristensenella intestinipullorum</name>
    <dbReference type="NCBI Taxonomy" id="2840693"/>
    <lineage>
        <taxon>Bacteria</taxon>
        <taxon>Bacillati</taxon>
        <taxon>Bacillota</taxon>
        <taxon>Clostridia</taxon>
        <taxon>Candidatus Avichristensenella</taxon>
    </lineage>
</organism>
<evidence type="ECO:0000313" key="7">
    <source>
        <dbReference type="EMBL" id="HIQ63855.1"/>
    </source>
</evidence>
<dbReference type="Gene3D" id="3.40.50.1780">
    <property type="match status" value="1"/>
</dbReference>
<dbReference type="SUPFAM" id="SSF55785">
    <property type="entry name" value="PYP-like sensor domain (PAS domain)"/>
    <property type="match status" value="1"/>
</dbReference>
<dbReference type="InterPro" id="IPR035965">
    <property type="entry name" value="PAS-like_dom_sf"/>
</dbReference>
<feature type="domain" description="4Fe-4S ferredoxin-type" evidence="5">
    <location>
        <begin position="32"/>
        <end position="61"/>
    </location>
</feature>
<dbReference type="PANTHER" id="PTHR11615">
    <property type="entry name" value="NITRATE, FORMATE, IRON DEHYDROGENASE"/>
    <property type="match status" value="1"/>
</dbReference>
<dbReference type="InterPro" id="IPR009016">
    <property type="entry name" value="Fe_hydrogenase"/>
</dbReference>
<dbReference type="InterPro" id="IPR000014">
    <property type="entry name" value="PAS"/>
</dbReference>
<keyword evidence="3" id="KW-0408">Iron</keyword>
<dbReference type="Pfam" id="PF04060">
    <property type="entry name" value="FeS"/>
    <property type="match status" value="1"/>
</dbReference>
<accession>A0A9D0YZS0</accession>
<dbReference type="PROSITE" id="PS00198">
    <property type="entry name" value="4FE4S_FER_1"/>
    <property type="match status" value="2"/>
</dbReference>
<keyword evidence="2" id="KW-0479">Metal-binding</keyword>
<dbReference type="PROSITE" id="PS51656">
    <property type="entry name" value="4FE4S"/>
    <property type="match status" value="1"/>
</dbReference>
<dbReference type="Proteomes" id="UP000886819">
    <property type="component" value="Unassembled WGS sequence"/>
</dbReference>
<dbReference type="AlphaFoldDB" id="A0A9D0YZS0"/>
<keyword evidence="1" id="KW-0004">4Fe-4S</keyword>
<dbReference type="InterPro" id="IPR017900">
    <property type="entry name" value="4Fe4S_Fe_S_CS"/>
</dbReference>
<evidence type="ECO:0000259" key="5">
    <source>
        <dbReference type="PROSITE" id="PS51379"/>
    </source>
</evidence>
<proteinExistence type="predicted"/>
<evidence type="ECO:0000256" key="3">
    <source>
        <dbReference type="ARBA" id="ARBA00023004"/>
    </source>
</evidence>
<dbReference type="InterPro" id="IPR007202">
    <property type="entry name" value="4Fe-4S_dom"/>
</dbReference>
<dbReference type="PROSITE" id="PS51379">
    <property type="entry name" value="4FE4S_FER_2"/>
    <property type="match status" value="2"/>
</dbReference>
<reference evidence="7" key="1">
    <citation type="submission" date="2020-10" db="EMBL/GenBank/DDBJ databases">
        <authorList>
            <person name="Gilroy R."/>
        </authorList>
    </citation>
    <scope>NUCLEOTIDE SEQUENCE</scope>
    <source>
        <strain evidence="7">ChiHile30-977</strain>
    </source>
</reference>
<comment type="caution">
    <text evidence="7">The sequence shown here is derived from an EMBL/GenBank/DDBJ whole genome shotgun (WGS) entry which is preliminary data.</text>
</comment>
<dbReference type="SUPFAM" id="SSF53920">
    <property type="entry name" value="Fe-only hydrogenase"/>
    <property type="match status" value="1"/>
</dbReference>
<gene>
    <name evidence="7" type="ORF">IAA66_09785</name>
</gene>
<reference evidence="7" key="2">
    <citation type="journal article" date="2021" name="PeerJ">
        <title>Extensive microbial diversity within the chicken gut microbiome revealed by metagenomics and culture.</title>
        <authorList>
            <person name="Gilroy R."/>
            <person name="Ravi A."/>
            <person name="Getino M."/>
            <person name="Pursley I."/>
            <person name="Horton D.L."/>
            <person name="Alikhan N.F."/>
            <person name="Baker D."/>
            <person name="Gharbi K."/>
            <person name="Hall N."/>
            <person name="Watson M."/>
            <person name="Adriaenssens E.M."/>
            <person name="Foster-Nyarko E."/>
            <person name="Jarju S."/>
            <person name="Secka A."/>
            <person name="Antonio M."/>
            <person name="Oren A."/>
            <person name="Chaudhuri R.R."/>
            <person name="La Ragione R."/>
            <person name="Hildebrand F."/>
            <person name="Pallen M.J."/>
        </authorList>
    </citation>
    <scope>NUCLEOTIDE SEQUENCE</scope>
    <source>
        <strain evidence="7">ChiHile30-977</strain>
    </source>
</reference>
<dbReference type="InterPro" id="IPR004108">
    <property type="entry name" value="Fe_hydrogenase_lsu_C"/>
</dbReference>
<evidence type="ECO:0000256" key="1">
    <source>
        <dbReference type="ARBA" id="ARBA00022485"/>
    </source>
</evidence>
<dbReference type="SMART" id="SM00091">
    <property type="entry name" value="PAS"/>
    <property type="match status" value="1"/>
</dbReference>
<sequence>MAGVIYTVDANCQDCYRCVRVCPVGAIRVEHGQARVEEALCVACGTCVRECPQHAKAIRDDLERARELLRTGASVAVSLAPSFAAAFPGWRAARLPAALRKLGFAKVYETAEGARAVAEASRRLRGAGSICTCCPAVVSYIEKYKPELTPQLLPVASPMVVHGRMIKARLGARTRVVFIGPCAAKKGEALRPENADAVDVVLTFEELSRWLESEAIDLASCPESFFDPCGDVGQARLFPLEGGLLKTAGVEADAGSLDVVHVSGSREIMTLLDTPPSQWPYALAELMFCRGGCVGGPCMPKEQDAFSASRAVAAYAAQAITLPGDTPAVPMDAAFAPTPVASILPEVSEARIREILESTGKAEAANQLNCGACGYPTCRDNAIAVARGMAEPGMCVSYARQRAERRAEIILETSPNGIVIVDENLTVLHMNARFARMFSCDASQAGSPVSRWLDPEGFERLLAGAEGTQEAIRVREGLKYHELIYALPVEGQMVGIFVDVTAATFDARQVDLLKDQSLRGARELLEHQIRFAQEMAHYLGKSTAQTEELVKQLMGIFAEDTPR</sequence>
<dbReference type="Gene3D" id="3.30.450.20">
    <property type="entry name" value="PAS domain"/>
    <property type="match status" value="1"/>
</dbReference>
<dbReference type="Pfam" id="PF13237">
    <property type="entry name" value="Fer4_10"/>
    <property type="match status" value="1"/>
</dbReference>
<protein>
    <submittedName>
        <fullName evidence="7">4Fe-4S binding protein</fullName>
    </submittedName>
</protein>
<dbReference type="SUPFAM" id="SSF54862">
    <property type="entry name" value="4Fe-4S ferredoxins"/>
    <property type="match status" value="1"/>
</dbReference>
<dbReference type="GO" id="GO:0046872">
    <property type="term" value="F:metal ion binding"/>
    <property type="evidence" value="ECO:0007669"/>
    <property type="project" value="UniProtKB-KW"/>
</dbReference>